<sequence>MLKARDVWDEAEDRKEKRMRAMRPVLSQLYGQIRKQAIHAPNAPYTVFEIPAYVFGYPLFQMTEAREYIMNTLSQGGYMVWVIDEKYLLVSWLKTAGGKLSQHRPPLLTNYRPQVYDPSTLGSMR</sequence>
<dbReference type="InterPro" id="IPR043977">
    <property type="entry name" value="DUF5759"/>
</dbReference>
<name>A0A6C0F4P9_9ZZZZ</name>
<evidence type="ECO:0000313" key="1">
    <source>
        <dbReference type="EMBL" id="QHT35613.1"/>
    </source>
</evidence>
<reference evidence="1" key="1">
    <citation type="journal article" date="2020" name="Nature">
        <title>Giant virus diversity and host interactions through global metagenomics.</title>
        <authorList>
            <person name="Schulz F."/>
            <person name="Roux S."/>
            <person name="Paez-Espino D."/>
            <person name="Jungbluth S."/>
            <person name="Walsh D.A."/>
            <person name="Denef V.J."/>
            <person name="McMahon K.D."/>
            <person name="Konstantinidis K.T."/>
            <person name="Eloe-Fadrosh E.A."/>
            <person name="Kyrpides N.C."/>
            <person name="Woyke T."/>
        </authorList>
    </citation>
    <scope>NUCLEOTIDE SEQUENCE</scope>
    <source>
        <strain evidence="1">GVMAG-M-3300009180-45</strain>
    </source>
</reference>
<protein>
    <submittedName>
        <fullName evidence="1">Uncharacterized protein</fullName>
    </submittedName>
</protein>
<organism evidence="1">
    <name type="scientific">viral metagenome</name>
    <dbReference type="NCBI Taxonomy" id="1070528"/>
    <lineage>
        <taxon>unclassified sequences</taxon>
        <taxon>metagenomes</taxon>
        <taxon>organismal metagenomes</taxon>
    </lineage>
</organism>
<dbReference type="AlphaFoldDB" id="A0A6C0F4P9"/>
<accession>A0A6C0F4P9</accession>
<proteinExistence type="predicted"/>
<dbReference type="Pfam" id="PF19063">
    <property type="entry name" value="DUF5759"/>
    <property type="match status" value="1"/>
</dbReference>
<dbReference type="EMBL" id="MN739024">
    <property type="protein sequence ID" value="QHT35613.1"/>
    <property type="molecule type" value="Genomic_DNA"/>
</dbReference>